<dbReference type="AlphaFoldDB" id="R9P9L8"/>
<sequence length="144" mass="16115">MAPQILTSIYPPLPKASFTNIFDYVSSESESSLADKVQFVRQDGKQYTRVQNGAGRRERLFVFVLPSAAVVGAQPESCSACISLFDRRAVRNLASWIIGSVTSFGSFGRQLTSRRRRDSAKFDDFRRSLSNTAFCTFVLHLTPH</sequence>
<dbReference type="GeneID" id="24110932"/>
<protein>
    <submittedName>
        <fullName evidence="1">Uncharacterized protein</fullName>
    </submittedName>
</protein>
<evidence type="ECO:0000313" key="2">
    <source>
        <dbReference type="Proteomes" id="UP000014071"/>
    </source>
</evidence>
<gene>
    <name evidence="1" type="ORF">PHSY_005655</name>
</gene>
<dbReference type="RefSeq" id="XP_012191653.1">
    <property type="nucleotide sequence ID" value="XM_012336263.1"/>
</dbReference>
<dbReference type="Proteomes" id="UP000014071">
    <property type="component" value="Unassembled WGS sequence"/>
</dbReference>
<reference evidence="2" key="1">
    <citation type="journal article" date="2013" name="Genome Announc.">
        <title>Draft genome sequence of the basidiomycetous yeast-like fungus Pseudozyma hubeiensis SY62, which produces an abundant amount of the biosurfactant mannosylerythritol lipids.</title>
        <authorList>
            <person name="Konishi M."/>
            <person name="Hatada Y."/>
            <person name="Horiuchi J."/>
        </authorList>
    </citation>
    <scope>NUCLEOTIDE SEQUENCE [LARGE SCALE GENOMIC DNA]</scope>
    <source>
        <strain evidence="2">SY62</strain>
    </source>
</reference>
<keyword evidence="2" id="KW-1185">Reference proteome</keyword>
<dbReference type="HOGENOM" id="CLU_1797322_0_0_1"/>
<dbReference type="EMBL" id="DF238815">
    <property type="protein sequence ID" value="GAC98066.1"/>
    <property type="molecule type" value="Genomic_DNA"/>
</dbReference>
<proteinExistence type="predicted"/>
<evidence type="ECO:0000313" key="1">
    <source>
        <dbReference type="EMBL" id="GAC98066.1"/>
    </source>
</evidence>
<dbReference type="OrthoDB" id="10445578at2759"/>
<name>R9P9L8_PSEHS</name>
<accession>R9P9L8</accession>
<organism evidence="1 2">
    <name type="scientific">Pseudozyma hubeiensis (strain SY62)</name>
    <name type="common">Yeast</name>
    <dbReference type="NCBI Taxonomy" id="1305764"/>
    <lineage>
        <taxon>Eukaryota</taxon>
        <taxon>Fungi</taxon>
        <taxon>Dikarya</taxon>
        <taxon>Basidiomycota</taxon>
        <taxon>Ustilaginomycotina</taxon>
        <taxon>Ustilaginomycetes</taxon>
        <taxon>Ustilaginales</taxon>
        <taxon>Ustilaginaceae</taxon>
        <taxon>Pseudozyma</taxon>
    </lineage>
</organism>